<evidence type="ECO:0000313" key="2">
    <source>
        <dbReference type="EMBL" id="SHI63934.1"/>
    </source>
</evidence>
<dbReference type="Pfam" id="PF08212">
    <property type="entry name" value="Lipocalin_2"/>
    <property type="match status" value="1"/>
</dbReference>
<dbReference type="SUPFAM" id="SSF50814">
    <property type="entry name" value="Lipocalins"/>
    <property type="match status" value="1"/>
</dbReference>
<dbReference type="RefSeq" id="WP_073327168.1">
    <property type="nucleotide sequence ID" value="NZ_FQYO01000002.1"/>
</dbReference>
<dbReference type="AlphaFoldDB" id="A0A1M6CT20"/>
<evidence type="ECO:0000259" key="1">
    <source>
        <dbReference type="Pfam" id="PF08212"/>
    </source>
</evidence>
<protein>
    <submittedName>
        <fullName evidence="2">Apolipoprotein D and lipocalin family protein</fullName>
    </submittedName>
</protein>
<keyword evidence="2" id="KW-0449">Lipoprotein</keyword>
<feature type="domain" description="Lipocalin/cytosolic fatty-acid binding" evidence="1">
    <location>
        <begin position="104"/>
        <end position="162"/>
    </location>
</feature>
<gene>
    <name evidence="2" type="ORF">SAMN05444417_1342</name>
</gene>
<proteinExistence type="predicted"/>
<evidence type="ECO:0000313" key="3">
    <source>
        <dbReference type="Proteomes" id="UP000184292"/>
    </source>
</evidence>
<dbReference type="STRING" id="1447782.SAMN05444417_1342"/>
<name>A0A1M6CT20_9RHOB</name>
<reference evidence="2 3" key="1">
    <citation type="submission" date="2016-11" db="EMBL/GenBank/DDBJ databases">
        <authorList>
            <person name="Jaros S."/>
            <person name="Januszkiewicz K."/>
            <person name="Wedrychowicz H."/>
        </authorList>
    </citation>
    <scope>NUCLEOTIDE SEQUENCE [LARGE SCALE GENOMIC DNA]</scope>
    <source>
        <strain evidence="2 3">DSM 100565</strain>
    </source>
</reference>
<dbReference type="EMBL" id="FQYO01000002">
    <property type="protein sequence ID" value="SHI63934.1"/>
    <property type="molecule type" value="Genomic_DNA"/>
</dbReference>
<dbReference type="InterPro" id="IPR012674">
    <property type="entry name" value="Calycin"/>
</dbReference>
<dbReference type="OrthoDB" id="594739at2"/>
<organism evidence="2 3">
    <name type="scientific">Wenxinia saemankumensis</name>
    <dbReference type="NCBI Taxonomy" id="1447782"/>
    <lineage>
        <taxon>Bacteria</taxon>
        <taxon>Pseudomonadati</taxon>
        <taxon>Pseudomonadota</taxon>
        <taxon>Alphaproteobacteria</taxon>
        <taxon>Rhodobacterales</taxon>
        <taxon>Roseobacteraceae</taxon>
        <taxon>Wenxinia</taxon>
    </lineage>
</organism>
<sequence length="164" mass="17726">MKRLLLLALLAACAPRPGPEPAAAPTWRDRGIPISTPAIWEAGRLRGDWTAIAHYPAAGTAGCAELRYRIGAETITRSCDGRVEGGAFALRAPARYETDLPGQPAAFWVLWLDESGETAVIGTPEGGAGWILDRDGATTPDRLRAARDVLEFNGYDLSRLRMLR</sequence>
<dbReference type="Proteomes" id="UP000184292">
    <property type="component" value="Unassembled WGS sequence"/>
</dbReference>
<accession>A0A1M6CT20</accession>
<dbReference type="Gene3D" id="2.40.128.20">
    <property type="match status" value="1"/>
</dbReference>
<keyword evidence="3" id="KW-1185">Reference proteome</keyword>
<dbReference type="InterPro" id="IPR000566">
    <property type="entry name" value="Lipocln_cytosolic_FA-bd_dom"/>
</dbReference>